<protein>
    <submittedName>
        <fullName evidence="1">TIGR03759 family integrating conjugative element protein</fullName>
    </submittedName>
</protein>
<dbReference type="InterPro" id="IPR022293">
    <property type="entry name" value="Integrating-conj_element"/>
</dbReference>
<accession>A0A369YEB5</accession>
<evidence type="ECO:0000313" key="2">
    <source>
        <dbReference type="Proteomes" id="UP000253872"/>
    </source>
</evidence>
<evidence type="ECO:0000313" key="1">
    <source>
        <dbReference type="EMBL" id="RDE70961.1"/>
    </source>
</evidence>
<dbReference type="EMBL" id="QEPN01000006">
    <property type="protein sequence ID" value="RDE70961.1"/>
    <property type="molecule type" value="Genomic_DNA"/>
</dbReference>
<dbReference type="Proteomes" id="UP000253872">
    <property type="component" value="Unassembled WGS sequence"/>
</dbReference>
<reference evidence="1 2" key="1">
    <citation type="submission" date="2018-05" db="EMBL/GenBank/DDBJ databases">
        <title>Draft Genome Sequences for a Diverse set of 7 Haemophilus Species.</title>
        <authorList>
            <person name="Nichols M."/>
            <person name="Topaz N."/>
            <person name="Wang X."/>
            <person name="Wang X."/>
            <person name="Boxrud D."/>
        </authorList>
    </citation>
    <scope>NUCLEOTIDE SEQUENCE [LARGE SCALE GENOMIC DNA]</scope>
    <source>
        <strain evidence="1 2">C2002001239</strain>
    </source>
</reference>
<proteinExistence type="predicted"/>
<gene>
    <name evidence="1" type="ORF">DPV93_07960</name>
</gene>
<dbReference type="AlphaFoldDB" id="A0A369YEB5"/>
<name>A0A369YEB5_9PAST</name>
<dbReference type="NCBIfam" id="TIGR03759">
    <property type="entry name" value="conj_TIGR03759"/>
    <property type="match status" value="1"/>
</dbReference>
<organism evidence="1 2">
    <name type="scientific">Haemophilus sputorum</name>
    <dbReference type="NCBI Taxonomy" id="1078480"/>
    <lineage>
        <taxon>Bacteria</taxon>
        <taxon>Pseudomonadati</taxon>
        <taxon>Pseudomonadota</taxon>
        <taxon>Gammaproteobacteria</taxon>
        <taxon>Pasteurellales</taxon>
        <taxon>Pasteurellaceae</taxon>
        <taxon>Haemophilus</taxon>
    </lineage>
</organism>
<comment type="caution">
    <text evidence="1">The sequence shown here is derived from an EMBL/GenBank/DDBJ whole genome shotgun (WGS) entry which is preliminary data.</text>
</comment>
<sequence length="217" mass="25347">MQNQALNQQNIAVNRLNQQQLQSKAQEWGLTEQDLQRYQSLMDGERGVWSPNLDPLTVLGIEARNEQERSHYARLLAKKMYERVEKELAFQRAYDTEFAKLYPNQLPFAVEPHIAQSVGRVIYFTRLDNCEKCESDASRILAHVDNNTPIDIYFVGTRDNDQLIYDWAKKNKVDPQKVNQKMITLNHDQGRWLQYAGGKMPVAFQIQGDGQWQRLVY</sequence>